<feature type="domain" description="PAS" evidence="6">
    <location>
        <begin position="132"/>
        <end position="202"/>
    </location>
</feature>
<dbReference type="GO" id="GO:0008270">
    <property type="term" value="F:zinc ion binding"/>
    <property type="evidence" value="ECO:0007669"/>
    <property type="project" value="UniProtKB-KW"/>
</dbReference>
<dbReference type="InterPro" id="IPR000014">
    <property type="entry name" value="PAS"/>
</dbReference>
<protein>
    <recommendedName>
        <fullName evidence="10">Cutinase gene palindrome-binding protein</fullName>
    </recommendedName>
</protein>
<dbReference type="CDD" id="cd00130">
    <property type="entry name" value="PAS"/>
    <property type="match status" value="1"/>
</dbReference>
<dbReference type="Gene3D" id="3.30.50.10">
    <property type="entry name" value="Erythroid Transcription Factor GATA-1, subunit A"/>
    <property type="match status" value="1"/>
</dbReference>
<keyword evidence="9" id="KW-1185">Reference proteome</keyword>
<dbReference type="NCBIfam" id="TIGR00229">
    <property type="entry name" value="sensory_box"/>
    <property type="match status" value="1"/>
</dbReference>
<dbReference type="OrthoDB" id="2162994at2759"/>
<evidence type="ECO:0000313" key="9">
    <source>
        <dbReference type="Proteomes" id="UP000319160"/>
    </source>
</evidence>
<dbReference type="PROSITE" id="PS50114">
    <property type="entry name" value="GATA_ZN_FINGER_2"/>
    <property type="match status" value="1"/>
</dbReference>
<sequence>MDPGQPNPMFYGFPTPGSMPPLDADAHNDMMVPNDMMSMFDMTGFDGVHMNLEDLGELSPPQDHAFAHASNPTPPGTLVPTDGPSRFSSNPDDSPVGAPVPLNSRLGGSMQQSAPSAQPAQSGSALTEFTKRRNWPAKVVEELKDVLYILDANGRIKYVSPSISALTGYEAEEIVDTFLKEIVHFDDIGTFTSEMNECIATGNPLRMFYRMKKKDQQYAIFEAVGHAHIAAAKFAPNPSNRSPFCQAVFLMARPYPTRNASLLDSFLEHKIENERLRRRIAELRREEDEEEASQSWFQDTRSDVTPSEDTMMSNSLNTPIYKQVAADGHSMPSPDGLLNGGLTRENLEGATAKNRPDSIGDKMARYEGASYTDPIEMYTGLRYMAGERSRGVTTGSPSLTLIKGDIGIAIPVDRDPKTGEKKKKLKIAEEYVCTDCGTLDSPEWRKGPSGPKTLCNACGLRWAKKQKKGTANGSMNTSTAPLSVPAGDT</sequence>
<evidence type="ECO:0000256" key="4">
    <source>
        <dbReference type="PROSITE-ProRule" id="PRU00094"/>
    </source>
</evidence>
<feature type="region of interest" description="Disordered" evidence="5">
    <location>
        <begin position="285"/>
        <end position="314"/>
    </location>
</feature>
<dbReference type="InterPro" id="IPR013655">
    <property type="entry name" value="PAS_fold_3"/>
</dbReference>
<keyword evidence="1" id="KW-0479">Metal-binding</keyword>
<feature type="compositionally biased region" description="Polar residues" evidence="5">
    <location>
        <begin position="469"/>
        <end position="481"/>
    </location>
</feature>
<dbReference type="InterPro" id="IPR013088">
    <property type="entry name" value="Znf_NHR/GATA"/>
</dbReference>
<dbReference type="PROSITE" id="PS50112">
    <property type="entry name" value="PAS"/>
    <property type="match status" value="1"/>
</dbReference>
<keyword evidence="2 4" id="KW-0863">Zinc-finger</keyword>
<dbReference type="CDD" id="cd00202">
    <property type="entry name" value="ZnF_GATA"/>
    <property type="match status" value="1"/>
</dbReference>
<dbReference type="SMART" id="SM00091">
    <property type="entry name" value="PAS"/>
    <property type="match status" value="1"/>
</dbReference>
<dbReference type="InterPro" id="IPR051140">
    <property type="entry name" value="GATA_TF"/>
</dbReference>
<dbReference type="InterPro" id="IPR000679">
    <property type="entry name" value="Znf_GATA"/>
</dbReference>
<evidence type="ECO:0000313" key="8">
    <source>
        <dbReference type="EMBL" id="TRX96455.1"/>
    </source>
</evidence>
<feature type="compositionally biased region" description="Polar residues" evidence="5">
    <location>
        <begin position="293"/>
        <end position="314"/>
    </location>
</feature>
<dbReference type="STRING" id="2512241.A0A553I8C5"/>
<evidence type="ECO:0000256" key="5">
    <source>
        <dbReference type="SAM" id="MobiDB-lite"/>
    </source>
</evidence>
<keyword evidence="3" id="KW-0862">Zinc</keyword>
<dbReference type="GO" id="GO:0043565">
    <property type="term" value="F:sequence-specific DNA binding"/>
    <property type="evidence" value="ECO:0007669"/>
    <property type="project" value="InterPro"/>
</dbReference>
<gene>
    <name evidence="8" type="ORF">FHL15_002727</name>
</gene>
<proteinExistence type="predicted"/>
<dbReference type="PANTHER" id="PTHR45658:SF18">
    <property type="entry name" value="PROTEIN GAT2"/>
    <property type="match status" value="1"/>
</dbReference>
<dbReference type="Pfam" id="PF00320">
    <property type="entry name" value="GATA"/>
    <property type="match status" value="1"/>
</dbReference>
<dbReference type="PANTHER" id="PTHR45658">
    <property type="entry name" value="GATA TRANSCRIPTION FACTOR"/>
    <property type="match status" value="1"/>
</dbReference>
<evidence type="ECO:0008006" key="10">
    <source>
        <dbReference type="Google" id="ProtNLM"/>
    </source>
</evidence>
<dbReference type="EMBL" id="VFLP01000011">
    <property type="protein sequence ID" value="TRX96455.1"/>
    <property type="molecule type" value="Genomic_DNA"/>
</dbReference>
<evidence type="ECO:0000256" key="1">
    <source>
        <dbReference type="ARBA" id="ARBA00022723"/>
    </source>
</evidence>
<evidence type="ECO:0000256" key="2">
    <source>
        <dbReference type="ARBA" id="ARBA00022771"/>
    </source>
</evidence>
<dbReference type="InterPro" id="IPR035965">
    <property type="entry name" value="PAS-like_dom_sf"/>
</dbReference>
<dbReference type="Proteomes" id="UP000319160">
    <property type="component" value="Unassembled WGS sequence"/>
</dbReference>
<evidence type="ECO:0000259" key="7">
    <source>
        <dbReference type="PROSITE" id="PS50114"/>
    </source>
</evidence>
<dbReference type="PROSITE" id="PS00344">
    <property type="entry name" value="GATA_ZN_FINGER_1"/>
    <property type="match status" value="1"/>
</dbReference>
<dbReference type="SUPFAM" id="SSF57716">
    <property type="entry name" value="Glucocorticoid receptor-like (DNA-binding domain)"/>
    <property type="match status" value="1"/>
</dbReference>
<feature type="domain" description="GATA-type" evidence="7">
    <location>
        <begin position="427"/>
        <end position="460"/>
    </location>
</feature>
<accession>A0A553I8C5</accession>
<dbReference type="Pfam" id="PF08447">
    <property type="entry name" value="PAS_3"/>
    <property type="match status" value="1"/>
</dbReference>
<dbReference type="SMART" id="SM00401">
    <property type="entry name" value="ZnF_GATA"/>
    <property type="match status" value="1"/>
</dbReference>
<evidence type="ECO:0000259" key="6">
    <source>
        <dbReference type="PROSITE" id="PS50112"/>
    </source>
</evidence>
<comment type="caution">
    <text evidence="8">The sequence shown here is derived from an EMBL/GenBank/DDBJ whole genome shotgun (WGS) entry which is preliminary data.</text>
</comment>
<dbReference type="GO" id="GO:0006355">
    <property type="term" value="P:regulation of DNA-templated transcription"/>
    <property type="evidence" value="ECO:0007669"/>
    <property type="project" value="InterPro"/>
</dbReference>
<dbReference type="AlphaFoldDB" id="A0A553I8C5"/>
<feature type="region of interest" description="Disordered" evidence="5">
    <location>
        <begin position="53"/>
        <end position="128"/>
    </location>
</feature>
<evidence type="ECO:0000256" key="3">
    <source>
        <dbReference type="ARBA" id="ARBA00022833"/>
    </source>
</evidence>
<organism evidence="8 9">
    <name type="scientific">Xylaria flabelliformis</name>
    <dbReference type="NCBI Taxonomy" id="2512241"/>
    <lineage>
        <taxon>Eukaryota</taxon>
        <taxon>Fungi</taxon>
        <taxon>Dikarya</taxon>
        <taxon>Ascomycota</taxon>
        <taxon>Pezizomycotina</taxon>
        <taxon>Sordariomycetes</taxon>
        <taxon>Xylariomycetidae</taxon>
        <taxon>Xylariales</taxon>
        <taxon>Xylariaceae</taxon>
        <taxon>Xylaria</taxon>
    </lineage>
</organism>
<feature type="region of interest" description="Disordered" evidence="5">
    <location>
        <begin position="466"/>
        <end position="489"/>
    </location>
</feature>
<feature type="compositionally biased region" description="Low complexity" evidence="5">
    <location>
        <begin position="107"/>
        <end position="125"/>
    </location>
</feature>
<name>A0A553I8C5_9PEZI</name>
<dbReference type="Gene3D" id="3.30.450.20">
    <property type="entry name" value="PAS domain"/>
    <property type="match status" value="1"/>
</dbReference>
<reference evidence="9" key="1">
    <citation type="submission" date="2019-06" db="EMBL/GenBank/DDBJ databases">
        <title>Draft genome sequence of the griseofulvin-producing fungus Xylaria cubensis strain G536.</title>
        <authorList>
            <person name="Mead M.E."/>
            <person name="Raja H.A."/>
            <person name="Steenwyk J.L."/>
            <person name="Knowles S.L."/>
            <person name="Oberlies N.H."/>
            <person name="Rokas A."/>
        </authorList>
    </citation>
    <scope>NUCLEOTIDE SEQUENCE [LARGE SCALE GENOMIC DNA]</scope>
    <source>
        <strain evidence="9">G536</strain>
    </source>
</reference>
<dbReference type="SUPFAM" id="SSF55785">
    <property type="entry name" value="PYP-like sensor domain (PAS domain)"/>
    <property type="match status" value="1"/>
</dbReference>